<evidence type="ECO:0000313" key="1">
    <source>
        <dbReference type="EMBL" id="RBP46998.1"/>
    </source>
</evidence>
<reference evidence="1 2" key="1">
    <citation type="submission" date="2018-06" db="EMBL/GenBank/DDBJ databases">
        <title>Genomic Encyclopedia of Type Strains, Phase IV (KMG-IV): sequencing the most valuable type-strain genomes for metagenomic binning, comparative biology and taxonomic classification.</title>
        <authorList>
            <person name="Goeker M."/>
        </authorList>
    </citation>
    <scope>NUCLEOTIDE SEQUENCE [LARGE SCALE GENOMIC DNA]</scope>
    <source>
        <strain evidence="1 2">DSM 24032</strain>
    </source>
</reference>
<dbReference type="Proteomes" id="UP000253083">
    <property type="component" value="Unassembled WGS sequence"/>
</dbReference>
<evidence type="ECO:0000313" key="2">
    <source>
        <dbReference type="Proteomes" id="UP000253083"/>
    </source>
</evidence>
<comment type="caution">
    <text evidence="1">The sequence shown here is derived from an EMBL/GenBank/DDBJ whole genome shotgun (WGS) entry which is preliminary data.</text>
</comment>
<accession>A0A395JGT1</accession>
<dbReference type="InParanoid" id="A0A395JGT1"/>
<proteinExistence type="predicted"/>
<dbReference type="EMBL" id="QNRT01000015">
    <property type="protein sequence ID" value="RBP46998.1"/>
    <property type="molecule type" value="Genomic_DNA"/>
</dbReference>
<name>A0A395JGT1_9GAMM</name>
<keyword evidence="2" id="KW-1185">Reference proteome</keyword>
<dbReference type="RefSeq" id="WP_170132189.1">
    <property type="nucleotide sequence ID" value="NZ_QNRT01000015.1"/>
</dbReference>
<sequence length="56" mass="6711">MDLIIITFILIGVVGVLDQYLKEKRSRESKMKDIARRLEAIERKEKSEKYQEREDV</sequence>
<dbReference type="AlphaFoldDB" id="A0A395JGT1"/>
<gene>
    <name evidence="1" type="ORF">DFR28_1151</name>
</gene>
<protein>
    <submittedName>
        <fullName evidence="1">Uncharacterized protein</fullName>
    </submittedName>
</protein>
<organism evidence="1 2">
    <name type="scientific">Arenicella xantha</name>
    <dbReference type="NCBI Taxonomy" id="644221"/>
    <lineage>
        <taxon>Bacteria</taxon>
        <taxon>Pseudomonadati</taxon>
        <taxon>Pseudomonadota</taxon>
        <taxon>Gammaproteobacteria</taxon>
        <taxon>Arenicellales</taxon>
        <taxon>Arenicellaceae</taxon>
        <taxon>Arenicella</taxon>
    </lineage>
</organism>